<comment type="caution">
    <text evidence="2">The sequence shown here is derived from an EMBL/GenBank/DDBJ whole genome shotgun (WGS) entry which is preliminary data.</text>
</comment>
<protein>
    <recommendedName>
        <fullName evidence="1">DUF7065 domain-containing protein</fullName>
    </recommendedName>
</protein>
<feature type="domain" description="DUF7065" evidence="1">
    <location>
        <begin position="83"/>
        <end position="126"/>
    </location>
</feature>
<reference evidence="2 3" key="1">
    <citation type="submission" date="2016-12" db="EMBL/GenBank/DDBJ databases">
        <title>The new phylogeny of genus Mycobacterium.</title>
        <authorList>
            <person name="Tortoli E."/>
            <person name="Trovato A."/>
            <person name="Cirillo D.M."/>
        </authorList>
    </citation>
    <scope>NUCLEOTIDE SEQUENCE [LARGE SCALE GENOMIC DNA]</scope>
    <source>
        <strain evidence="2 3">DSM 44624</strain>
    </source>
</reference>
<sequence>MWDPSGQHAWEFLYYDWQLMKPLPSGKYGIDYNKYDFEAPCTTSVRMLEPLKRYRLGYNRNNFKLDLVFEAVAAPHPVGERSEGGLEHAFRLHFEQPGHITGTVELDGETYRVDCYSIRDGSHGRRHLETVMTGGYTWSTADDKTGWHVLAVDKDNSRDTQVVAGYGYLLRDGHMAPITKGVRRVLERTGPRPSVVEVVAEDADGRTLHALGREQTPAEVILFPDHGQWWTLYKWDYDGFTDAVGEDQEYYSLDTFRRWHRAGPASWKTR</sequence>
<evidence type="ECO:0000313" key="2">
    <source>
        <dbReference type="EMBL" id="ORA33140.1"/>
    </source>
</evidence>
<evidence type="ECO:0000313" key="3">
    <source>
        <dbReference type="Proteomes" id="UP000192441"/>
    </source>
</evidence>
<proteinExistence type="predicted"/>
<dbReference type="EMBL" id="MVHM01000020">
    <property type="protein sequence ID" value="ORA33140.1"/>
    <property type="molecule type" value="Genomic_DNA"/>
</dbReference>
<evidence type="ECO:0000259" key="1">
    <source>
        <dbReference type="Pfam" id="PF23213"/>
    </source>
</evidence>
<organism evidence="2 3">
    <name type="scientific">Mycobacterium branderi</name>
    <dbReference type="NCBI Taxonomy" id="43348"/>
    <lineage>
        <taxon>Bacteria</taxon>
        <taxon>Bacillati</taxon>
        <taxon>Actinomycetota</taxon>
        <taxon>Actinomycetes</taxon>
        <taxon>Mycobacteriales</taxon>
        <taxon>Mycobacteriaceae</taxon>
        <taxon>Mycobacterium</taxon>
    </lineage>
</organism>
<accession>A0AA91LUK9</accession>
<dbReference type="SUPFAM" id="SSF159245">
    <property type="entry name" value="AttH-like"/>
    <property type="match status" value="1"/>
</dbReference>
<dbReference type="Pfam" id="PF23213">
    <property type="entry name" value="DUF7065"/>
    <property type="match status" value="1"/>
</dbReference>
<dbReference type="Proteomes" id="UP000192441">
    <property type="component" value="Unassembled WGS sequence"/>
</dbReference>
<dbReference type="AlphaFoldDB" id="A0AA91LUK9"/>
<name>A0AA91LUK9_9MYCO</name>
<dbReference type="InterPro" id="IPR055493">
    <property type="entry name" value="DUF7065"/>
</dbReference>
<gene>
    <name evidence="2" type="ORF">BST20_23040</name>
</gene>